<dbReference type="Proteomes" id="UP000251123">
    <property type="component" value="Unassembled WGS sequence"/>
</dbReference>
<proteinExistence type="predicted"/>
<evidence type="ECO:0000313" key="2">
    <source>
        <dbReference type="Proteomes" id="UP000251123"/>
    </source>
</evidence>
<sequence length="76" mass="8248">MAGSGGPARSVKHRTGHGEVDVLANQVRQRQRSHREAAAVTQSGIDNLRGGDLLFQRPPGLSVERTRYAVNDKTGR</sequence>
<dbReference type="EMBL" id="UASN01000008">
    <property type="protein sequence ID" value="SPX53159.1"/>
    <property type="molecule type" value="Genomic_DNA"/>
</dbReference>
<gene>
    <name evidence="1" type="ORF">NCTC9601_00692</name>
</gene>
<accession>A0A2X1QPF3</accession>
<protein>
    <submittedName>
        <fullName evidence="1">Uncharacterized protein</fullName>
    </submittedName>
</protein>
<evidence type="ECO:0000313" key="1">
    <source>
        <dbReference type="EMBL" id="SPX53159.1"/>
    </source>
</evidence>
<organism evidence="1 2">
    <name type="scientific">Klebsiella pneumoniae</name>
    <dbReference type="NCBI Taxonomy" id="573"/>
    <lineage>
        <taxon>Bacteria</taxon>
        <taxon>Pseudomonadati</taxon>
        <taxon>Pseudomonadota</taxon>
        <taxon>Gammaproteobacteria</taxon>
        <taxon>Enterobacterales</taxon>
        <taxon>Enterobacteriaceae</taxon>
        <taxon>Klebsiella/Raoultella group</taxon>
        <taxon>Klebsiella</taxon>
        <taxon>Klebsiella pneumoniae complex</taxon>
    </lineage>
</organism>
<reference evidence="1 2" key="1">
    <citation type="submission" date="2018-06" db="EMBL/GenBank/DDBJ databases">
        <authorList>
            <consortium name="Pathogen Informatics"/>
            <person name="Doyle S."/>
        </authorList>
    </citation>
    <scope>NUCLEOTIDE SEQUENCE [LARGE SCALE GENOMIC DNA]</scope>
    <source>
        <strain evidence="1 2">NCTC9601</strain>
    </source>
</reference>
<dbReference type="AlphaFoldDB" id="A0A2X1QPF3"/>
<name>A0A2X1QPF3_KLEPN</name>